<dbReference type="Gene3D" id="6.10.140.820">
    <property type="match status" value="1"/>
</dbReference>
<evidence type="ECO:0000256" key="4">
    <source>
        <dbReference type="ARBA" id="ARBA00022753"/>
    </source>
</evidence>
<dbReference type="OrthoDB" id="306304at2759"/>
<dbReference type="PANTHER" id="PTHR23306:SF3">
    <property type="entry name" value="TUMOR SUPPRESSOR PROTEIN 101"/>
    <property type="match status" value="1"/>
</dbReference>
<evidence type="ECO:0000256" key="3">
    <source>
        <dbReference type="ARBA" id="ARBA00022448"/>
    </source>
</evidence>
<dbReference type="Gene3D" id="3.10.110.10">
    <property type="entry name" value="Ubiquitin Conjugating Enzyme"/>
    <property type="match status" value="1"/>
</dbReference>
<dbReference type="PROSITE" id="PS51322">
    <property type="entry name" value="UEV"/>
    <property type="match status" value="1"/>
</dbReference>
<dbReference type="SUPFAM" id="SSF140111">
    <property type="entry name" value="Endosomal sorting complex assembly domain"/>
    <property type="match status" value="1"/>
</dbReference>
<dbReference type="Gene3D" id="6.10.250.370">
    <property type="match status" value="1"/>
</dbReference>
<dbReference type="GO" id="GO:0043130">
    <property type="term" value="F:ubiquitin binding"/>
    <property type="evidence" value="ECO:0007669"/>
    <property type="project" value="TreeGrafter"/>
</dbReference>
<dbReference type="GO" id="GO:0008333">
    <property type="term" value="P:endosome to lysosome transport"/>
    <property type="evidence" value="ECO:0007669"/>
    <property type="project" value="TreeGrafter"/>
</dbReference>
<dbReference type="InterPro" id="IPR008883">
    <property type="entry name" value="UEV_N"/>
</dbReference>
<feature type="domain" description="SB" evidence="9">
    <location>
        <begin position="290"/>
        <end position="357"/>
    </location>
</feature>
<dbReference type="CDD" id="cd11685">
    <property type="entry name" value="UEV_TSG101-like"/>
    <property type="match status" value="1"/>
</dbReference>
<sequence>MLSYKSVACCTVLLLFSVMPNGCRTAMFMLSGTIPIHFKGIQNTYNIPICVFLLDTYPKSAPICYVRPTERMVIKPSMHVDNTGLIYLPYLTDWNREVGHYHISICLDSVTENPTRIFDFSFLGYPGVRPPLYSQPIAPRPLSYPSGGQTAQEKPPFNHYPPYPTGFSNYPPYPTPFRPAPPARPPYGGTIQPEHIRVSLISAAEDVVRKKLFEIVGQLSAELQSLRRTNEELVEGARKIDLMTQEMIEEETKLNSASSAYSERIGRIDKALSSVPSEEVAVDDIIDTTAPLYRQIVNCYVEDCAIEDTLYYLSEALKKNLLGIDVYLKMIRNLSRRQFMLRATMQKCRKAAGLDSN</sequence>
<protein>
    <submittedName>
        <fullName evidence="11">UEV and Vps23 core domain containing protein</fullName>
    </submittedName>
</protein>
<dbReference type="Pfam" id="PF09454">
    <property type="entry name" value="Vps23_core"/>
    <property type="match status" value="1"/>
</dbReference>
<dbReference type="InterPro" id="IPR017916">
    <property type="entry name" value="SB_dom"/>
</dbReference>
<feature type="chain" id="PRO_5001728438" evidence="8">
    <location>
        <begin position="26"/>
        <end position="357"/>
    </location>
</feature>
<comment type="subcellular location">
    <subcellularLocation>
        <location evidence="1">Endosome</location>
    </subcellularLocation>
</comment>
<dbReference type="Proteomes" id="UP000030665">
    <property type="component" value="Unassembled WGS sequence"/>
</dbReference>
<feature type="signal peptide" evidence="8">
    <location>
        <begin position="1"/>
        <end position="25"/>
    </location>
</feature>
<comment type="similarity">
    <text evidence="2">Belongs to the ubiquitin-conjugating enzyme family. UEV subfamily.</text>
</comment>
<evidence type="ECO:0000256" key="7">
    <source>
        <dbReference type="PROSITE-ProRule" id="PRU00644"/>
    </source>
</evidence>
<keyword evidence="8" id="KW-0732">Signal</keyword>
<evidence type="ECO:0000313" key="11">
    <source>
        <dbReference type="EMBL" id="CDW54942.1"/>
    </source>
</evidence>
<evidence type="ECO:0000259" key="10">
    <source>
        <dbReference type="PROSITE" id="PS51322"/>
    </source>
</evidence>
<dbReference type="InterPro" id="IPR016135">
    <property type="entry name" value="UBQ-conjugating_enzyme/RWD"/>
</dbReference>
<dbReference type="InterPro" id="IPR052070">
    <property type="entry name" value="ESCRT-I_UEV_domain"/>
</dbReference>
<reference evidence="11" key="1">
    <citation type="submission" date="2014-01" db="EMBL/GenBank/DDBJ databases">
        <authorList>
            <person name="Aslett M."/>
        </authorList>
    </citation>
    <scope>NUCLEOTIDE SEQUENCE</scope>
</reference>
<proteinExistence type="inferred from homology"/>
<evidence type="ECO:0000259" key="9">
    <source>
        <dbReference type="PROSITE" id="PS51312"/>
    </source>
</evidence>
<accession>A0A077Z353</accession>
<keyword evidence="4" id="KW-0967">Endosome</keyword>
<dbReference type="EMBL" id="HG805925">
    <property type="protein sequence ID" value="CDW54942.1"/>
    <property type="molecule type" value="Genomic_DNA"/>
</dbReference>
<dbReference type="AlphaFoldDB" id="A0A077Z353"/>
<dbReference type="STRING" id="36087.A0A077Z353"/>
<evidence type="ECO:0000256" key="2">
    <source>
        <dbReference type="ARBA" id="ARBA00009594"/>
    </source>
</evidence>
<evidence type="ECO:0000256" key="5">
    <source>
        <dbReference type="ARBA" id="ARBA00022927"/>
    </source>
</evidence>
<dbReference type="GO" id="GO:0015031">
    <property type="term" value="P:protein transport"/>
    <property type="evidence" value="ECO:0007669"/>
    <property type="project" value="UniProtKB-UniRule"/>
</dbReference>
<dbReference type="SUPFAM" id="SSF54495">
    <property type="entry name" value="UBC-like"/>
    <property type="match status" value="1"/>
</dbReference>
<dbReference type="PROSITE" id="PS51312">
    <property type="entry name" value="SB"/>
    <property type="match status" value="1"/>
</dbReference>
<evidence type="ECO:0000256" key="1">
    <source>
        <dbReference type="ARBA" id="ARBA00004177"/>
    </source>
</evidence>
<dbReference type="GO" id="GO:0000813">
    <property type="term" value="C:ESCRT I complex"/>
    <property type="evidence" value="ECO:0007669"/>
    <property type="project" value="TreeGrafter"/>
</dbReference>
<dbReference type="Pfam" id="PF05743">
    <property type="entry name" value="UEV"/>
    <property type="match status" value="1"/>
</dbReference>
<keyword evidence="3 7" id="KW-0813">Transport</keyword>
<gene>
    <name evidence="11" type="ORF">TTRE_0000321201</name>
</gene>
<dbReference type="PANTHER" id="PTHR23306">
    <property type="entry name" value="TUMOR SUSCEPTIBILITY GENE 101 PROTEIN-RELATED"/>
    <property type="match status" value="1"/>
</dbReference>
<dbReference type="InterPro" id="IPR037202">
    <property type="entry name" value="ESCRT_assembly_dom"/>
</dbReference>
<evidence type="ECO:0000313" key="12">
    <source>
        <dbReference type="Proteomes" id="UP000030665"/>
    </source>
</evidence>
<evidence type="ECO:0000256" key="6">
    <source>
        <dbReference type="ARBA" id="ARBA00023054"/>
    </source>
</evidence>
<feature type="domain" description="UEV" evidence="10">
    <location>
        <begin position="1"/>
        <end position="136"/>
    </location>
</feature>
<keyword evidence="12" id="KW-1185">Reference proteome</keyword>
<name>A0A077Z353_TRITR</name>
<reference evidence="11" key="2">
    <citation type="submission" date="2014-03" db="EMBL/GenBank/DDBJ databases">
        <title>The whipworm genome and dual-species transcriptomics of an intimate host-pathogen interaction.</title>
        <authorList>
            <person name="Foth B.J."/>
            <person name="Tsai I.J."/>
            <person name="Reid A.J."/>
            <person name="Bancroft A.J."/>
            <person name="Nichol S."/>
            <person name="Tracey A."/>
            <person name="Holroyd N."/>
            <person name="Cotton J.A."/>
            <person name="Stanley E.J."/>
            <person name="Zarowiecki M."/>
            <person name="Liu J.Z."/>
            <person name="Huckvale T."/>
            <person name="Cooper P.J."/>
            <person name="Grencis R.K."/>
            <person name="Berriman M."/>
        </authorList>
    </citation>
    <scope>NUCLEOTIDE SEQUENCE [LARGE SCALE GENOMIC DNA]</scope>
</reference>
<keyword evidence="5 7" id="KW-0653">Protein transport</keyword>
<keyword evidence="6" id="KW-0175">Coiled coil</keyword>
<organism evidence="11 12">
    <name type="scientific">Trichuris trichiura</name>
    <name type="common">Whipworm</name>
    <name type="synonym">Trichocephalus trichiurus</name>
    <dbReference type="NCBI Taxonomy" id="36087"/>
    <lineage>
        <taxon>Eukaryota</taxon>
        <taxon>Metazoa</taxon>
        <taxon>Ecdysozoa</taxon>
        <taxon>Nematoda</taxon>
        <taxon>Enoplea</taxon>
        <taxon>Dorylaimia</taxon>
        <taxon>Trichinellida</taxon>
        <taxon>Trichuridae</taxon>
        <taxon>Trichuris</taxon>
    </lineage>
</organism>
<evidence type="ECO:0000256" key="8">
    <source>
        <dbReference type="SAM" id="SignalP"/>
    </source>
</evidence>